<keyword evidence="1" id="KW-0812">Transmembrane</keyword>
<reference evidence="2 3" key="1">
    <citation type="submission" date="2023-06" db="EMBL/GenBank/DDBJ databases">
        <authorList>
            <person name="Ye Y.-Q."/>
            <person name="Du Z.-J."/>
        </authorList>
    </citation>
    <scope>NUCLEOTIDE SEQUENCE [LARGE SCALE GENOMIC DNA]</scope>
    <source>
        <strain evidence="2 3">SDUM287046</strain>
    </source>
</reference>
<keyword evidence="1" id="KW-1133">Transmembrane helix</keyword>
<dbReference type="RefSeq" id="WP_290253539.1">
    <property type="nucleotide sequence ID" value="NZ_JAUGQQ010000002.1"/>
</dbReference>
<feature type="transmembrane region" description="Helical" evidence="1">
    <location>
        <begin position="7"/>
        <end position="25"/>
    </location>
</feature>
<sequence>MKLAYRLAYFSGGFIIGIALLIFILSGKKTSCSYGLDARTLKNIRLKDRVFSEKSITSLRENNLDTAAVSYLLEHGDVVFSESNTKLDSCKQYVIVGTFAEKNLKIKVENCDTLATVLEANLYLKH</sequence>
<keyword evidence="3" id="KW-1185">Reference proteome</keyword>
<name>A0ABT8DF91_9FLAO</name>
<protein>
    <recommendedName>
        <fullName evidence="4">DUF4258 domain-containing protein</fullName>
    </recommendedName>
</protein>
<dbReference type="EMBL" id="JAUGQQ010000002">
    <property type="protein sequence ID" value="MDN3723447.1"/>
    <property type="molecule type" value="Genomic_DNA"/>
</dbReference>
<comment type="caution">
    <text evidence="2">The sequence shown here is derived from an EMBL/GenBank/DDBJ whole genome shotgun (WGS) entry which is preliminary data.</text>
</comment>
<dbReference type="Proteomes" id="UP001244787">
    <property type="component" value="Unassembled WGS sequence"/>
</dbReference>
<organism evidence="2 3">
    <name type="scientific">Aequorivita aurantiaca</name>
    <dbReference type="NCBI Taxonomy" id="3053356"/>
    <lineage>
        <taxon>Bacteria</taxon>
        <taxon>Pseudomonadati</taxon>
        <taxon>Bacteroidota</taxon>
        <taxon>Flavobacteriia</taxon>
        <taxon>Flavobacteriales</taxon>
        <taxon>Flavobacteriaceae</taxon>
        <taxon>Aequorivita</taxon>
    </lineage>
</organism>
<keyword evidence="1" id="KW-0472">Membrane</keyword>
<accession>A0ABT8DF91</accession>
<gene>
    <name evidence="2" type="ORF">QRD02_03560</name>
</gene>
<evidence type="ECO:0000256" key="1">
    <source>
        <dbReference type="SAM" id="Phobius"/>
    </source>
</evidence>
<evidence type="ECO:0000313" key="2">
    <source>
        <dbReference type="EMBL" id="MDN3723447.1"/>
    </source>
</evidence>
<proteinExistence type="predicted"/>
<evidence type="ECO:0008006" key="4">
    <source>
        <dbReference type="Google" id="ProtNLM"/>
    </source>
</evidence>
<evidence type="ECO:0000313" key="3">
    <source>
        <dbReference type="Proteomes" id="UP001244787"/>
    </source>
</evidence>